<sequence>MKHPILWRTPMAIPNGMKIEDYMRRSTGLYKEIRLSESKENPSAASSQGASSAPSFSGILSTVQKKQPEPAKTSVQAMTLEDYQVKANRIPAFQKIDRLRMNRNKAAASTSAGEIGVDSGTPARARTASPSSFSRKMRSAQQPAAGRNAEAPNRTAPVSPDVRQAKIHQTIEQTARKYGLAPELVHSIVQAESNYQPNAVSSAGAMGLMQLMPETAKEMGVSNPFDIQQNIEGGIKYLKKMLDTFDGDLKKALQAYNAGPGAVVRHKGEVPYSETRSYVQRVMASVKHRLG</sequence>
<dbReference type="GO" id="GO:0016020">
    <property type="term" value="C:membrane"/>
    <property type="evidence" value="ECO:0007669"/>
    <property type="project" value="InterPro"/>
</dbReference>
<evidence type="ECO:0000256" key="2">
    <source>
        <dbReference type="SAM" id="MobiDB-lite"/>
    </source>
</evidence>
<feature type="compositionally biased region" description="Polar residues" evidence="2">
    <location>
        <begin position="128"/>
        <end position="142"/>
    </location>
</feature>
<feature type="compositionally biased region" description="Low complexity" evidence="2">
    <location>
        <begin position="43"/>
        <end position="57"/>
    </location>
</feature>
<gene>
    <name evidence="4" type="ORF">ENS29_05715</name>
</gene>
<evidence type="ECO:0000259" key="3">
    <source>
        <dbReference type="Pfam" id="PF01464"/>
    </source>
</evidence>
<name>A0A7C4RRD8_9BACT</name>
<feature type="region of interest" description="Disordered" evidence="2">
    <location>
        <begin position="35"/>
        <end position="58"/>
    </location>
</feature>
<comment type="caution">
    <text evidence="4">The sequence shown here is derived from an EMBL/GenBank/DDBJ whole genome shotgun (WGS) entry which is preliminary data.</text>
</comment>
<reference evidence="4" key="1">
    <citation type="journal article" date="2020" name="mSystems">
        <title>Genome- and Community-Level Interaction Insights into Carbon Utilization and Element Cycling Functions of Hydrothermarchaeota in Hydrothermal Sediment.</title>
        <authorList>
            <person name="Zhou Z."/>
            <person name="Liu Y."/>
            <person name="Xu W."/>
            <person name="Pan J."/>
            <person name="Luo Z.H."/>
            <person name="Li M."/>
        </authorList>
    </citation>
    <scope>NUCLEOTIDE SEQUENCE [LARGE SCALE GENOMIC DNA]</scope>
    <source>
        <strain evidence="4">SpSt-477</strain>
    </source>
</reference>
<dbReference type="PROSITE" id="PS00922">
    <property type="entry name" value="TRANSGLYCOSYLASE"/>
    <property type="match status" value="1"/>
</dbReference>
<feature type="region of interest" description="Disordered" evidence="2">
    <location>
        <begin position="107"/>
        <end position="163"/>
    </location>
</feature>
<evidence type="ECO:0000313" key="4">
    <source>
        <dbReference type="EMBL" id="HGU32336.1"/>
    </source>
</evidence>
<dbReference type="InterPro" id="IPR000189">
    <property type="entry name" value="Transglyc_AS"/>
</dbReference>
<dbReference type="PANTHER" id="PTHR37423">
    <property type="entry name" value="SOLUBLE LYTIC MUREIN TRANSGLYCOSYLASE-RELATED"/>
    <property type="match status" value="1"/>
</dbReference>
<proteinExistence type="inferred from homology"/>
<dbReference type="EMBL" id="DSUH01000130">
    <property type="protein sequence ID" value="HGU32336.1"/>
    <property type="molecule type" value="Genomic_DNA"/>
</dbReference>
<accession>A0A7C4RRD8</accession>
<dbReference type="GO" id="GO:0008933">
    <property type="term" value="F:peptidoglycan lytic transglycosylase activity"/>
    <property type="evidence" value="ECO:0007669"/>
    <property type="project" value="InterPro"/>
</dbReference>
<protein>
    <recommendedName>
        <fullName evidence="3">Transglycosylase SLT domain-containing protein</fullName>
    </recommendedName>
</protein>
<dbReference type="Gene3D" id="1.10.530.10">
    <property type="match status" value="1"/>
</dbReference>
<evidence type="ECO:0000256" key="1">
    <source>
        <dbReference type="ARBA" id="ARBA00007734"/>
    </source>
</evidence>
<dbReference type="GO" id="GO:0000270">
    <property type="term" value="P:peptidoglycan metabolic process"/>
    <property type="evidence" value="ECO:0007669"/>
    <property type="project" value="InterPro"/>
</dbReference>
<feature type="domain" description="Transglycosylase SLT" evidence="3">
    <location>
        <begin position="170"/>
        <end position="275"/>
    </location>
</feature>
<dbReference type="SUPFAM" id="SSF53955">
    <property type="entry name" value="Lysozyme-like"/>
    <property type="match status" value="1"/>
</dbReference>
<dbReference type="Pfam" id="PF01464">
    <property type="entry name" value="SLT"/>
    <property type="match status" value="1"/>
</dbReference>
<dbReference type="AlphaFoldDB" id="A0A7C4RRD8"/>
<dbReference type="InterPro" id="IPR008258">
    <property type="entry name" value="Transglycosylase_SLT_dom_1"/>
</dbReference>
<dbReference type="PANTHER" id="PTHR37423:SF2">
    <property type="entry name" value="MEMBRANE-BOUND LYTIC MUREIN TRANSGLYCOSYLASE C"/>
    <property type="match status" value="1"/>
</dbReference>
<organism evidence="4">
    <name type="scientific">Desulfatirhabdium butyrativorans</name>
    <dbReference type="NCBI Taxonomy" id="340467"/>
    <lineage>
        <taxon>Bacteria</taxon>
        <taxon>Pseudomonadati</taxon>
        <taxon>Thermodesulfobacteriota</taxon>
        <taxon>Desulfobacteria</taxon>
        <taxon>Desulfobacterales</taxon>
        <taxon>Desulfatirhabdiaceae</taxon>
        <taxon>Desulfatirhabdium</taxon>
    </lineage>
</organism>
<comment type="similarity">
    <text evidence="1">Belongs to the transglycosylase Slt family.</text>
</comment>
<dbReference type="InterPro" id="IPR023346">
    <property type="entry name" value="Lysozyme-like_dom_sf"/>
</dbReference>
<dbReference type="CDD" id="cd00254">
    <property type="entry name" value="LT-like"/>
    <property type="match status" value="1"/>
</dbReference>